<evidence type="ECO:0000256" key="1">
    <source>
        <dbReference type="SAM" id="Coils"/>
    </source>
</evidence>
<keyword evidence="4" id="KW-1185">Reference proteome</keyword>
<dbReference type="SUPFAM" id="SSF53448">
    <property type="entry name" value="Nucleotide-diphospho-sugar transferases"/>
    <property type="match status" value="1"/>
</dbReference>
<dbReference type="Proteomes" id="UP000236311">
    <property type="component" value="Unassembled WGS sequence"/>
</dbReference>
<keyword evidence="1" id="KW-0175">Coiled coil</keyword>
<feature type="coiled-coil region" evidence="1">
    <location>
        <begin position="684"/>
        <end position="711"/>
    </location>
</feature>
<gene>
    <name evidence="3" type="primary">sunS_1</name>
    <name evidence="3" type="ORF">AMURIS_00241</name>
</gene>
<dbReference type="GO" id="GO:0016757">
    <property type="term" value="F:glycosyltransferase activity"/>
    <property type="evidence" value="ECO:0007669"/>
    <property type="project" value="UniProtKB-KW"/>
</dbReference>
<evidence type="ECO:0000313" key="3">
    <source>
        <dbReference type="EMBL" id="SOY27537.1"/>
    </source>
</evidence>
<sequence>MSKKILLTISLLISNRPATVRKCLDSIKPILEQVPSELILTDTGCGEQVRSIIEEYTDHIIDFEWCNDFSKARNAGLRQAKGKWFMFLDDDEWFEDVTEFIEFFNSGEYKKYGLGAYIQRNYLADGSNVFADLPVGRMVRLEPDIKFVYSIHENFNRVPGEVKKFTAYVHHYGYAFKSREDARAHSMRNVSLLLKEHEKSPRNMKHTLQLAQEYNAIEQPEKSLEMSLDGISWFKKGKVEEDFCLNSLFSNEIDCYIQLKRYDDAIERGEKHLAEEKLDPLVRAVISGDLAIAYIEKNEYEKCMEHVRMYWDVWQKYQKNPDTYIEYVTIMTSECFEPRNRSVVLGNGVRAASRLGEAVTAWEWFQALEWQGNAIFISNEMIRAIVGRIPDAGAEERTYYIKMCSIIMRRKELEQYMVDTIREVCGWYGNNVKTIASFAGVESDHWFFKLAGIVNAAAETEEKESEGQEEDSAESAFEKEYRYTPEEVEKLAGEVWEKMNQSMPLMKACDMLTAAEKLGVARSRILEQIPFYIWNNEVLNFYGASGSADIEWWNDQISGAMAPDSLRMLVWRAYYSAHSTKKTADIGIETGAGSVSGDENAIIEDIEKGLREYANCLTTLCDQVYRPETIEKMPDVLSVECQAAYHMKDMLDEIDAGRYDKAVEAIKAIRKLMPGLDSVMKRYLTWLNREMERQKQEAQQAAGEFQILARQIKTKIRVLIDAGQREAALGVVNQLEHMLPDDAEIRRWKEQLTAKPVL</sequence>
<dbReference type="PANTHER" id="PTHR43630">
    <property type="entry name" value="POLY-BETA-1,6-N-ACETYL-D-GLUCOSAMINE SYNTHASE"/>
    <property type="match status" value="1"/>
</dbReference>
<dbReference type="InterPro" id="IPR011990">
    <property type="entry name" value="TPR-like_helical_dom_sf"/>
</dbReference>
<dbReference type="InterPro" id="IPR029044">
    <property type="entry name" value="Nucleotide-diphossugar_trans"/>
</dbReference>
<dbReference type="SUPFAM" id="SSF48452">
    <property type="entry name" value="TPR-like"/>
    <property type="match status" value="1"/>
</dbReference>
<keyword evidence="3" id="KW-0808">Transferase</keyword>
<evidence type="ECO:0000259" key="2">
    <source>
        <dbReference type="Pfam" id="PF00535"/>
    </source>
</evidence>
<reference evidence="3 4" key="1">
    <citation type="submission" date="2018-01" db="EMBL/GenBank/DDBJ databases">
        <authorList>
            <person name="Gaut B.S."/>
            <person name="Morton B.R."/>
            <person name="Clegg M.T."/>
            <person name="Duvall M.R."/>
        </authorList>
    </citation>
    <scope>NUCLEOTIDE SEQUENCE [LARGE SCALE GENOMIC DNA]</scope>
    <source>
        <strain evidence="3">GP69</strain>
    </source>
</reference>
<dbReference type="Pfam" id="PF00535">
    <property type="entry name" value="Glycos_transf_2"/>
    <property type="match status" value="1"/>
</dbReference>
<dbReference type="EMBL" id="OFSM01000001">
    <property type="protein sequence ID" value="SOY27537.1"/>
    <property type="molecule type" value="Genomic_DNA"/>
</dbReference>
<dbReference type="Gene3D" id="3.90.550.10">
    <property type="entry name" value="Spore Coat Polysaccharide Biosynthesis Protein SpsA, Chain A"/>
    <property type="match status" value="1"/>
</dbReference>
<feature type="domain" description="Glycosyltransferase 2-like" evidence="2">
    <location>
        <begin position="15"/>
        <end position="108"/>
    </location>
</feature>
<dbReference type="OrthoDB" id="9815923at2"/>
<dbReference type="EC" id="2.4.1.-" evidence="3"/>
<dbReference type="Gene3D" id="1.25.40.10">
    <property type="entry name" value="Tetratricopeptide repeat domain"/>
    <property type="match status" value="1"/>
</dbReference>
<proteinExistence type="predicted"/>
<dbReference type="RefSeq" id="WP_103237654.1">
    <property type="nucleotide sequence ID" value="NZ_JANJZD010000016.1"/>
</dbReference>
<organism evidence="3 4">
    <name type="scientific">Acetatifactor muris</name>
    <dbReference type="NCBI Taxonomy" id="879566"/>
    <lineage>
        <taxon>Bacteria</taxon>
        <taxon>Bacillati</taxon>
        <taxon>Bacillota</taxon>
        <taxon>Clostridia</taxon>
        <taxon>Lachnospirales</taxon>
        <taxon>Lachnospiraceae</taxon>
        <taxon>Acetatifactor</taxon>
    </lineage>
</organism>
<accession>A0A2K4ZAQ2</accession>
<dbReference type="AlphaFoldDB" id="A0A2K4ZAQ2"/>
<dbReference type="InterPro" id="IPR001173">
    <property type="entry name" value="Glyco_trans_2-like"/>
</dbReference>
<keyword evidence="3" id="KW-0328">Glycosyltransferase</keyword>
<evidence type="ECO:0000313" key="4">
    <source>
        <dbReference type="Proteomes" id="UP000236311"/>
    </source>
</evidence>
<dbReference type="PANTHER" id="PTHR43630:SF2">
    <property type="entry name" value="GLYCOSYLTRANSFERASE"/>
    <property type="match status" value="1"/>
</dbReference>
<protein>
    <submittedName>
        <fullName evidence="3">SPBc2 prophage-derived glycosyltransferase SunS</fullName>
        <ecNumber evidence="3">2.4.1.-</ecNumber>
    </submittedName>
</protein>
<name>A0A2K4ZAQ2_9FIRM</name>